<accession>A0A1H9YNU8</accession>
<keyword evidence="1" id="KW-0678">Repressor</keyword>
<organism evidence="7 8">
    <name type="scientific">Salinibacillus kushneri</name>
    <dbReference type="NCBI Taxonomy" id="237682"/>
    <lineage>
        <taxon>Bacteria</taxon>
        <taxon>Bacillati</taxon>
        <taxon>Bacillota</taxon>
        <taxon>Bacilli</taxon>
        <taxon>Bacillales</taxon>
        <taxon>Bacillaceae</taxon>
        <taxon>Salinibacillus</taxon>
    </lineage>
</organism>
<dbReference type="Pfam" id="PF07702">
    <property type="entry name" value="UTRA"/>
    <property type="match status" value="1"/>
</dbReference>
<dbReference type="SMART" id="SM00866">
    <property type="entry name" value="UTRA"/>
    <property type="match status" value="1"/>
</dbReference>
<dbReference type="GO" id="GO:0003700">
    <property type="term" value="F:DNA-binding transcription factor activity"/>
    <property type="evidence" value="ECO:0007669"/>
    <property type="project" value="UniProtKB-UniRule"/>
</dbReference>
<dbReference type="PANTHER" id="PTHR44846:SF12">
    <property type="entry name" value="HTH-TYPE TRANSCRIPTIONAL REGULATOR TRER"/>
    <property type="match status" value="1"/>
</dbReference>
<dbReference type="FunFam" id="3.40.1410.10:FF:000008">
    <property type="entry name" value="Transcriptional regulator, GntR family"/>
    <property type="match status" value="1"/>
</dbReference>
<dbReference type="EMBL" id="FOHJ01000001">
    <property type="protein sequence ID" value="SES70810.1"/>
    <property type="molecule type" value="Genomic_DNA"/>
</dbReference>
<feature type="domain" description="HTH gntR-type" evidence="6">
    <location>
        <begin position="2"/>
        <end position="70"/>
    </location>
</feature>
<keyword evidence="8" id="KW-1185">Reference proteome</keyword>
<dbReference type="PANTHER" id="PTHR44846">
    <property type="entry name" value="MANNOSYL-D-GLYCERATE TRANSPORT/METABOLISM SYSTEM REPRESSOR MNGR-RELATED"/>
    <property type="match status" value="1"/>
</dbReference>
<dbReference type="CDD" id="cd07377">
    <property type="entry name" value="WHTH_GntR"/>
    <property type="match status" value="1"/>
</dbReference>
<dbReference type="InterPro" id="IPR050679">
    <property type="entry name" value="Bact_HTH_transcr_reg"/>
</dbReference>
<name>A0A1H9YNU8_9BACI</name>
<keyword evidence="3" id="KW-0238">DNA-binding</keyword>
<keyword evidence="4" id="KW-0804">Transcription</keyword>
<evidence type="ECO:0000313" key="7">
    <source>
        <dbReference type="EMBL" id="SES70810.1"/>
    </source>
</evidence>
<dbReference type="PROSITE" id="PS50949">
    <property type="entry name" value="HTH_GNTR"/>
    <property type="match status" value="1"/>
</dbReference>
<dbReference type="GO" id="GO:0003677">
    <property type="term" value="F:DNA binding"/>
    <property type="evidence" value="ECO:0007669"/>
    <property type="project" value="UniProtKB-UniRule"/>
</dbReference>
<dbReference type="Pfam" id="PF00392">
    <property type="entry name" value="GntR"/>
    <property type="match status" value="1"/>
</dbReference>
<protein>
    <recommendedName>
        <fullName evidence="5">Trehalose operon repressor</fullName>
    </recommendedName>
</protein>
<reference evidence="8" key="1">
    <citation type="submission" date="2016-10" db="EMBL/GenBank/DDBJ databases">
        <authorList>
            <person name="Varghese N."/>
            <person name="Submissions S."/>
        </authorList>
    </citation>
    <scope>NUCLEOTIDE SEQUENCE [LARGE SCALE GENOMIC DNA]</scope>
    <source>
        <strain evidence="8">CGMCC 1.3566</strain>
    </source>
</reference>
<dbReference type="AlphaFoldDB" id="A0A1H9YNU8"/>
<dbReference type="InterPro" id="IPR028978">
    <property type="entry name" value="Chorismate_lyase_/UTRA_dom_sf"/>
</dbReference>
<dbReference type="GO" id="GO:0045892">
    <property type="term" value="P:negative regulation of DNA-templated transcription"/>
    <property type="evidence" value="ECO:0007669"/>
    <property type="project" value="TreeGrafter"/>
</dbReference>
<dbReference type="InterPro" id="IPR000524">
    <property type="entry name" value="Tscrpt_reg_HTH_GntR"/>
</dbReference>
<dbReference type="InterPro" id="IPR012770">
    <property type="entry name" value="TreR"/>
</dbReference>
<dbReference type="InterPro" id="IPR011663">
    <property type="entry name" value="UTRA"/>
</dbReference>
<dbReference type="InterPro" id="IPR036390">
    <property type="entry name" value="WH_DNA-bd_sf"/>
</dbReference>
<dbReference type="InterPro" id="IPR036388">
    <property type="entry name" value="WH-like_DNA-bd_sf"/>
</dbReference>
<dbReference type="RefSeq" id="WP_093131137.1">
    <property type="nucleotide sequence ID" value="NZ_FOHJ01000001.1"/>
</dbReference>
<gene>
    <name evidence="7" type="ORF">SAMN05421676_101240</name>
</gene>
<dbReference type="SUPFAM" id="SSF64288">
    <property type="entry name" value="Chorismate lyase-like"/>
    <property type="match status" value="1"/>
</dbReference>
<dbReference type="Gene3D" id="3.40.1410.10">
    <property type="entry name" value="Chorismate lyase-like"/>
    <property type="match status" value="1"/>
</dbReference>
<proteinExistence type="predicted"/>
<sequence length="238" mass="27628">MKKKYLSIYEDLAQKIREHTLPASTLLPSENELAEAYDTSRETIRKSLNLLSQGGYIQKIQGKGSVVLDLNKFSFPVSGIVSYKELTEKLRLNSKTVVKEMNVMEAGSDIHKILKATENSQIWKVVRVREISDEKIILDKDYFLSEYVPLPSKETCEHSIYDYIEHELGLNIGFAEKEITVEEPTEEDYQLLDLEGYFNVVVIKSLVYLEDTSLFQFTESRHRPDKFRFVDFARRVKN</sequence>
<dbReference type="NCBIfam" id="TIGR02404">
    <property type="entry name" value="trehalos_R_Bsub"/>
    <property type="match status" value="1"/>
</dbReference>
<evidence type="ECO:0000256" key="3">
    <source>
        <dbReference type="ARBA" id="ARBA00023125"/>
    </source>
</evidence>
<dbReference type="SUPFAM" id="SSF46785">
    <property type="entry name" value="Winged helix' DNA-binding domain"/>
    <property type="match status" value="1"/>
</dbReference>
<evidence type="ECO:0000256" key="4">
    <source>
        <dbReference type="ARBA" id="ARBA00023163"/>
    </source>
</evidence>
<evidence type="ECO:0000256" key="5">
    <source>
        <dbReference type="NCBIfam" id="TIGR02404"/>
    </source>
</evidence>
<dbReference type="PRINTS" id="PR00035">
    <property type="entry name" value="HTHGNTR"/>
</dbReference>
<evidence type="ECO:0000256" key="2">
    <source>
        <dbReference type="ARBA" id="ARBA00023015"/>
    </source>
</evidence>
<evidence type="ECO:0000259" key="6">
    <source>
        <dbReference type="PROSITE" id="PS50949"/>
    </source>
</evidence>
<evidence type="ECO:0000256" key="1">
    <source>
        <dbReference type="ARBA" id="ARBA00022491"/>
    </source>
</evidence>
<dbReference type="STRING" id="237682.SAMN05421676_101240"/>
<dbReference type="Gene3D" id="1.10.10.10">
    <property type="entry name" value="Winged helix-like DNA-binding domain superfamily/Winged helix DNA-binding domain"/>
    <property type="match status" value="1"/>
</dbReference>
<keyword evidence="2" id="KW-0805">Transcription regulation</keyword>
<dbReference type="SMART" id="SM00345">
    <property type="entry name" value="HTH_GNTR"/>
    <property type="match status" value="1"/>
</dbReference>
<dbReference type="Proteomes" id="UP000199095">
    <property type="component" value="Unassembled WGS sequence"/>
</dbReference>
<dbReference type="OrthoDB" id="9816541at2"/>
<evidence type="ECO:0000313" key="8">
    <source>
        <dbReference type="Proteomes" id="UP000199095"/>
    </source>
</evidence>